<keyword evidence="3" id="KW-1185">Reference proteome</keyword>
<sequence length="47" mass="5198">MSKHSSSGFVIVLVLFILFIIIFVTSCGNSSWSATRLTYPAVLEYAQ</sequence>
<evidence type="ECO:0000313" key="3">
    <source>
        <dbReference type="Proteomes" id="UP001312865"/>
    </source>
</evidence>
<accession>A0ABU8HJE3</accession>
<organism evidence="2 3">
    <name type="scientific">Bacillus spongiae</name>
    <dbReference type="NCBI Taxonomy" id="2683610"/>
    <lineage>
        <taxon>Bacteria</taxon>
        <taxon>Bacillati</taxon>
        <taxon>Bacillota</taxon>
        <taxon>Bacilli</taxon>
        <taxon>Bacillales</taxon>
        <taxon>Bacillaceae</taxon>
        <taxon>Bacillus</taxon>
    </lineage>
</organism>
<evidence type="ECO:0000313" key="2">
    <source>
        <dbReference type="EMBL" id="MEI5909480.1"/>
    </source>
</evidence>
<evidence type="ECO:0008006" key="4">
    <source>
        <dbReference type="Google" id="ProtNLM"/>
    </source>
</evidence>
<keyword evidence="1" id="KW-0472">Membrane</keyword>
<dbReference type="RefSeq" id="WP_336588923.1">
    <property type="nucleotide sequence ID" value="NZ_JBBAXC010000027.1"/>
</dbReference>
<name>A0ABU8HJE3_9BACI</name>
<keyword evidence="1" id="KW-0812">Transmembrane</keyword>
<keyword evidence="1" id="KW-1133">Transmembrane helix</keyword>
<dbReference type="EMBL" id="JBBAXC010000027">
    <property type="protein sequence ID" value="MEI5909480.1"/>
    <property type="molecule type" value="Genomic_DNA"/>
</dbReference>
<proteinExistence type="predicted"/>
<feature type="transmembrane region" description="Helical" evidence="1">
    <location>
        <begin position="6"/>
        <end position="27"/>
    </location>
</feature>
<comment type="caution">
    <text evidence="2">The sequence shown here is derived from an EMBL/GenBank/DDBJ whole genome shotgun (WGS) entry which is preliminary data.</text>
</comment>
<dbReference type="Proteomes" id="UP001312865">
    <property type="component" value="Unassembled WGS sequence"/>
</dbReference>
<gene>
    <name evidence="2" type="ORF">WAK64_20845</name>
</gene>
<protein>
    <recommendedName>
        <fullName evidence="4">YjcZ family sporulation protein</fullName>
    </recommendedName>
</protein>
<evidence type="ECO:0000256" key="1">
    <source>
        <dbReference type="SAM" id="Phobius"/>
    </source>
</evidence>
<dbReference type="PROSITE" id="PS51257">
    <property type="entry name" value="PROKAR_LIPOPROTEIN"/>
    <property type="match status" value="1"/>
</dbReference>
<reference evidence="2 3" key="1">
    <citation type="journal article" date="2018" name="J. Microbiol.">
        <title>Bacillus spongiae sp. nov., isolated from sponge of Jeju Island.</title>
        <authorList>
            <person name="Lee G.E."/>
            <person name="Im W.T."/>
            <person name="Park J.S."/>
        </authorList>
    </citation>
    <scope>NUCLEOTIDE SEQUENCE [LARGE SCALE GENOMIC DNA]</scope>
    <source>
        <strain evidence="2 3">135PIL107-10</strain>
    </source>
</reference>